<sequence>QKKINYFRPMAIPIVIFLLLYLMMVTFFILFSIFLLYHAVRFGVATMANMTTMIIYLAVSAGLLFFSYIYIARIDWSLKLIIF</sequence>
<dbReference type="AlphaFoldDB" id="A0A2M7Z9N7"/>
<gene>
    <name evidence="2" type="ORF">CO134_01010</name>
</gene>
<proteinExistence type="predicted"/>
<dbReference type="Proteomes" id="UP000229569">
    <property type="component" value="Unassembled WGS sequence"/>
</dbReference>
<keyword evidence="1" id="KW-0472">Membrane</keyword>
<keyword evidence="1" id="KW-1133">Transmembrane helix</keyword>
<evidence type="ECO:0000313" key="3">
    <source>
        <dbReference type="Proteomes" id="UP000229569"/>
    </source>
</evidence>
<organism evidence="2 3">
    <name type="scientific">Candidatus Kuenenbacteria bacterium CG_4_9_14_3_um_filter_39_14</name>
    <dbReference type="NCBI Taxonomy" id="1974616"/>
    <lineage>
        <taxon>Bacteria</taxon>
        <taxon>Candidatus Kueneniibacteriota</taxon>
    </lineage>
</organism>
<keyword evidence="1" id="KW-0812">Transmembrane</keyword>
<evidence type="ECO:0000313" key="2">
    <source>
        <dbReference type="EMBL" id="PJA92259.1"/>
    </source>
</evidence>
<evidence type="ECO:0000256" key="1">
    <source>
        <dbReference type="SAM" id="Phobius"/>
    </source>
</evidence>
<dbReference type="EMBL" id="PFVG01000021">
    <property type="protein sequence ID" value="PJA92259.1"/>
    <property type="molecule type" value="Genomic_DNA"/>
</dbReference>
<protein>
    <submittedName>
        <fullName evidence="2">Uncharacterized protein</fullName>
    </submittedName>
</protein>
<feature type="transmembrane region" description="Helical" evidence="1">
    <location>
        <begin position="52"/>
        <end position="71"/>
    </location>
</feature>
<comment type="caution">
    <text evidence="2">The sequence shown here is derived from an EMBL/GenBank/DDBJ whole genome shotgun (WGS) entry which is preliminary data.</text>
</comment>
<name>A0A2M7Z9N7_9BACT</name>
<reference evidence="3" key="1">
    <citation type="submission" date="2017-09" db="EMBL/GenBank/DDBJ databases">
        <title>Depth-based differentiation of microbial function through sediment-hosted aquifers and enrichment of novel symbionts in the deep terrestrial subsurface.</title>
        <authorList>
            <person name="Probst A.J."/>
            <person name="Ladd B."/>
            <person name="Jarett J.K."/>
            <person name="Geller-Mcgrath D.E."/>
            <person name="Sieber C.M.K."/>
            <person name="Emerson J.B."/>
            <person name="Anantharaman K."/>
            <person name="Thomas B.C."/>
            <person name="Malmstrom R."/>
            <person name="Stieglmeier M."/>
            <person name="Klingl A."/>
            <person name="Woyke T."/>
            <person name="Ryan C.M."/>
            <person name="Banfield J.F."/>
        </authorList>
    </citation>
    <scope>NUCLEOTIDE SEQUENCE [LARGE SCALE GENOMIC DNA]</scope>
</reference>
<feature type="non-terminal residue" evidence="2">
    <location>
        <position position="1"/>
    </location>
</feature>
<accession>A0A2M7Z9N7</accession>
<feature type="transmembrane region" description="Helical" evidence="1">
    <location>
        <begin position="12"/>
        <end position="40"/>
    </location>
</feature>